<evidence type="ECO:0000313" key="11">
    <source>
        <dbReference type="Proteomes" id="UP001237207"/>
    </source>
</evidence>
<gene>
    <name evidence="8" type="primary">mobA</name>
    <name evidence="10" type="ORF">J2S13_001726</name>
</gene>
<dbReference type="GO" id="GO:0061603">
    <property type="term" value="F:molybdenum cofactor guanylyltransferase activity"/>
    <property type="evidence" value="ECO:0007669"/>
    <property type="project" value="UniProtKB-EC"/>
</dbReference>
<dbReference type="GO" id="GO:0005737">
    <property type="term" value="C:cytoplasm"/>
    <property type="evidence" value="ECO:0007669"/>
    <property type="project" value="UniProtKB-SubCell"/>
</dbReference>
<dbReference type="PANTHER" id="PTHR19136:SF81">
    <property type="entry name" value="MOLYBDENUM COFACTOR GUANYLYLTRANSFERASE"/>
    <property type="match status" value="1"/>
</dbReference>
<feature type="binding site" evidence="8">
    <location>
        <position position="64"/>
    </location>
    <ligand>
        <name>GTP</name>
        <dbReference type="ChEBI" id="CHEBI:37565"/>
    </ligand>
</feature>
<reference evidence="10" key="1">
    <citation type="submission" date="2023-07" db="EMBL/GenBank/DDBJ databases">
        <title>Genomic Encyclopedia of Type Strains, Phase IV (KMG-IV): sequencing the most valuable type-strain genomes for metagenomic binning, comparative biology and taxonomic classification.</title>
        <authorList>
            <person name="Goeker M."/>
        </authorList>
    </citation>
    <scope>NUCLEOTIDE SEQUENCE</scope>
    <source>
        <strain evidence="10">DSM 23947</strain>
    </source>
</reference>
<dbReference type="PANTHER" id="PTHR19136">
    <property type="entry name" value="MOLYBDENUM COFACTOR GUANYLYLTRANSFERASE"/>
    <property type="match status" value="1"/>
</dbReference>
<dbReference type="RefSeq" id="WP_307257309.1">
    <property type="nucleotide sequence ID" value="NZ_JAUSUC010000018.1"/>
</dbReference>
<comment type="cofactor">
    <cofactor evidence="8">
        <name>Mg(2+)</name>
        <dbReference type="ChEBI" id="CHEBI:18420"/>
    </cofactor>
</comment>
<dbReference type="GO" id="GO:0006777">
    <property type="term" value="P:Mo-molybdopterin cofactor biosynthetic process"/>
    <property type="evidence" value="ECO:0007669"/>
    <property type="project" value="UniProtKB-KW"/>
</dbReference>
<keyword evidence="5 8" id="KW-0460">Magnesium</keyword>
<evidence type="ECO:0000256" key="4">
    <source>
        <dbReference type="ARBA" id="ARBA00022741"/>
    </source>
</evidence>
<comment type="catalytic activity">
    <reaction evidence="8">
        <text>Mo-molybdopterin + GTP + H(+) = Mo-molybdopterin guanine dinucleotide + diphosphate</text>
        <dbReference type="Rhea" id="RHEA:34243"/>
        <dbReference type="ChEBI" id="CHEBI:15378"/>
        <dbReference type="ChEBI" id="CHEBI:33019"/>
        <dbReference type="ChEBI" id="CHEBI:37565"/>
        <dbReference type="ChEBI" id="CHEBI:71302"/>
        <dbReference type="ChEBI" id="CHEBI:71310"/>
        <dbReference type="EC" id="2.7.7.77"/>
    </reaction>
</comment>
<dbReference type="EC" id="2.7.7.77" evidence="8"/>
<comment type="caution">
    <text evidence="10">The sequence shown here is derived from an EMBL/GenBank/DDBJ whole genome shotgun (WGS) entry which is preliminary data.</text>
</comment>
<keyword evidence="1 8" id="KW-0963">Cytoplasm</keyword>
<feature type="binding site" evidence="8">
    <location>
        <position position="20"/>
    </location>
    <ligand>
        <name>GTP</name>
        <dbReference type="ChEBI" id="CHEBI:37565"/>
    </ligand>
</feature>
<feature type="binding site" evidence="8">
    <location>
        <position position="95"/>
    </location>
    <ligand>
        <name>GTP</name>
        <dbReference type="ChEBI" id="CHEBI:37565"/>
    </ligand>
</feature>
<keyword evidence="10" id="KW-0548">Nucleotidyltransferase</keyword>
<protein>
    <recommendedName>
        <fullName evidence="8">Probable molybdenum cofactor guanylyltransferase</fullName>
        <shortName evidence="8">MoCo guanylyltransferase</shortName>
        <ecNumber evidence="8">2.7.7.77</ecNumber>
    </recommendedName>
    <alternativeName>
        <fullName evidence="8">GTP:molybdopterin guanylyltransferase</fullName>
    </alternativeName>
    <alternativeName>
        <fullName evidence="8">Mo-MPT guanylyltransferase</fullName>
    </alternativeName>
    <alternativeName>
        <fullName evidence="8">Molybdopterin guanylyltransferase</fullName>
    </alternativeName>
    <alternativeName>
        <fullName evidence="8">Molybdopterin-guanine dinucleotide synthase</fullName>
        <shortName evidence="8">MGD synthase</shortName>
    </alternativeName>
</protein>
<proteinExistence type="inferred from homology"/>
<evidence type="ECO:0000256" key="2">
    <source>
        <dbReference type="ARBA" id="ARBA00022679"/>
    </source>
</evidence>
<feature type="binding site" evidence="8">
    <location>
        <begin position="8"/>
        <end position="10"/>
    </location>
    <ligand>
        <name>GTP</name>
        <dbReference type="ChEBI" id="CHEBI:37565"/>
    </ligand>
</feature>
<dbReference type="Pfam" id="PF12804">
    <property type="entry name" value="NTP_transf_3"/>
    <property type="match status" value="1"/>
</dbReference>
<comment type="subcellular location">
    <subcellularLocation>
        <location evidence="8">Cytoplasm</location>
    </subcellularLocation>
</comment>
<dbReference type="Gene3D" id="3.90.550.10">
    <property type="entry name" value="Spore Coat Polysaccharide Biosynthesis Protein SpsA, Chain A"/>
    <property type="match status" value="1"/>
</dbReference>
<accession>A0AAJ1WJC2</accession>
<evidence type="ECO:0000256" key="8">
    <source>
        <dbReference type="HAMAP-Rule" id="MF_00316"/>
    </source>
</evidence>
<dbReference type="GO" id="GO:0005525">
    <property type="term" value="F:GTP binding"/>
    <property type="evidence" value="ECO:0007669"/>
    <property type="project" value="UniProtKB-UniRule"/>
</dbReference>
<dbReference type="SUPFAM" id="SSF53448">
    <property type="entry name" value="Nucleotide-diphospho-sugar transferases"/>
    <property type="match status" value="1"/>
</dbReference>
<evidence type="ECO:0000256" key="7">
    <source>
        <dbReference type="ARBA" id="ARBA00023150"/>
    </source>
</evidence>
<keyword evidence="4 8" id="KW-0547">Nucleotide-binding</keyword>
<name>A0AAJ1WJC2_9BACI</name>
<sequence>MNASVFILAGGQSRRMGRNKALLPLGNETVMERLISEFRPTALEIALLINENGYTEWDVTQFKDEPPYQGCGPLAGIYTALKHTTSDYNLFIACDMPFVTREVGEWMIKQLHNSQADAIIPYEDEKPHPLFATYHRRCIDQVKAQLEDGNFRIKSFLEKIKIMRFDRCDLPFCLQQNFEQIFWNMNDKEAYEKAKEMMNRS</sequence>
<dbReference type="HAMAP" id="MF_00316">
    <property type="entry name" value="MobA"/>
    <property type="match status" value="1"/>
</dbReference>
<keyword evidence="6 8" id="KW-0342">GTP-binding</keyword>
<dbReference type="Proteomes" id="UP001237207">
    <property type="component" value="Unassembled WGS sequence"/>
</dbReference>
<feature type="binding site" evidence="8">
    <location>
        <position position="95"/>
    </location>
    <ligand>
        <name>Mg(2+)</name>
        <dbReference type="ChEBI" id="CHEBI:18420"/>
    </ligand>
</feature>
<dbReference type="InterPro" id="IPR013482">
    <property type="entry name" value="Molybde_CF_guanTrfase"/>
</dbReference>
<comment type="similarity">
    <text evidence="8">Belongs to the MobA family.</text>
</comment>
<keyword evidence="2 8" id="KW-0808">Transferase</keyword>
<evidence type="ECO:0000256" key="6">
    <source>
        <dbReference type="ARBA" id="ARBA00023134"/>
    </source>
</evidence>
<evidence type="ECO:0000259" key="9">
    <source>
        <dbReference type="Pfam" id="PF12804"/>
    </source>
</evidence>
<dbReference type="InterPro" id="IPR025877">
    <property type="entry name" value="MobA-like_NTP_Trfase"/>
</dbReference>
<keyword evidence="11" id="KW-1185">Reference proteome</keyword>
<evidence type="ECO:0000256" key="3">
    <source>
        <dbReference type="ARBA" id="ARBA00022723"/>
    </source>
</evidence>
<evidence type="ECO:0000313" key="10">
    <source>
        <dbReference type="EMBL" id="MDQ0215313.1"/>
    </source>
</evidence>
<evidence type="ECO:0000256" key="1">
    <source>
        <dbReference type="ARBA" id="ARBA00022490"/>
    </source>
</evidence>
<dbReference type="AlphaFoldDB" id="A0AAJ1WJC2"/>
<dbReference type="CDD" id="cd02503">
    <property type="entry name" value="MobA"/>
    <property type="match status" value="1"/>
</dbReference>
<keyword evidence="7 8" id="KW-0501">Molybdenum cofactor biosynthesis</keyword>
<organism evidence="10 11">
    <name type="scientific">Oikeobacillus pervagus</name>
    <dbReference type="NCBI Taxonomy" id="1325931"/>
    <lineage>
        <taxon>Bacteria</taxon>
        <taxon>Bacillati</taxon>
        <taxon>Bacillota</taxon>
        <taxon>Bacilli</taxon>
        <taxon>Bacillales</taxon>
        <taxon>Bacillaceae</taxon>
        <taxon>Oikeobacillus</taxon>
    </lineage>
</organism>
<dbReference type="GO" id="GO:0046872">
    <property type="term" value="F:metal ion binding"/>
    <property type="evidence" value="ECO:0007669"/>
    <property type="project" value="UniProtKB-KW"/>
</dbReference>
<comment type="function">
    <text evidence="8">Transfers a GMP moiety from GTP to Mo-molybdopterin (Mo-MPT) cofactor (Moco or molybdenum cofactor) to form Mo-molybdopterin guanine dinucleotide (Mo-MGD) cofactor.</text>
</comment>
<comment type="domain">
    <text evidence="8">The N-terminal domain determines nucleotide recognition and specific binding, while the C-terminal domain determines the specific binding to the target protein.</text>
</comment>
<feature type="domain" description="MobA-like NTP transferase" evidence="9">
    <location>
        <begin position="6"/>
        <end position="158"/>
    </location>
</feature>
<keyword evidence="3 8" id="KW-0479">Metal-binding</keyword>
<dbReference type="EMBL" id="JAUSUC010000018">
    <property type="protein sequence ID" value="MDQ0215313.1"/>
    <property type="molecule type" value="Genomic_DNA"/>
</dbReference>
<comment type="caution">
    <text evidence="8">Lacks conserved residue(s) required for the propagation of feature annotation.</text>
</comment>
<dbReference type="InterPro" id="IPR029044">
    <property type="entry name" value="Nucleotide-diphossugar_trans"/>
</dbReference>
<evidence type="ECO:0000256" key="5">
    <source>
        <dbReference type="ARBA" id="ARBA00022842"/>
    </source>
</evidence>